<accession>A0A8B6CSU7</accession>
<gene>
    <name evidence="2" type="ORF">MGAL_10B086145</name>
</gene>
<feature type="non-terminal residue" evidence="2">
    <location>
        <position position="236"/>
    </location>
</feature>
<evidence type="ECO:0000313" key="2">
    <source>
        <dbReference type="EMBL" id="VDI08367.1"/>
    </source>
</evidence>
<feature type="transmembrane region" description="Helical" evidence="1">
    <location>
        <begin position="210"/>
        <end position="235"/>
    </location>
</feature>
<reference evidence="2" key="1">
    <citation type="submission" date="2018-11" db="EMBL/GenBank/DDBJ databases">
        <authorList>
            <person name="Alioto T."/>
            <person name="Alioto T."/>
        </authorList>
    </citation>
    <scope>NUCLEOTIDE SEQUENCE</scope>
</reference>
<sequence>MDNVTDLPDVDDPALCQVKCTKTWRTSSQYFGFNQHEHRCVCLEHERFVNKSGENSSLCSNCMAANACHEFVDVYKVVNESIDENQTNEDKFCLARNCSTETETPNYSKSKCDRYFKAYCHLRDFQNSQSYIRKFAYLSHFNNHTEFGHRSTKSSFVCKSVDEPNTTDNIRNVSTFVNSEFTDESTSASTTIKIRIDTENITTDTEESTFAMIVGVTVSITIVTIITVVILVLIFR</sequence>
<keyword evidence="1" id="KW-0812">Transmembrane</keyword>
<name>A0A8B6CSU7_MYTGA</name>
<proteinExistence type="predicted"/>
<dbReference type="Proteomes" id="UP000596742">
    <property type="component" value="Unassembled WGS sequence"/>
</dbReference>
<comment type="caution">
    <text evidence="2">The sequence shown here is derived from an EMBL/GenBank/DDBJ whole genome shotgun (WGS) entry which is preliminary data.</text>
</comment>
<evidence type="ECO:0000313" key="3">
    <source>
        <dbReference type="Proteomes" id="UP000596742"/>
    </source>
</evidence>
<protein>
    <submittedName>
        <fullName evidence="2">Uncharacterized protein</fullName>
    </submittedName>
</protein>
<dbReference type="OrthoDB" id="10345182at2759"/>
<dbReference type="AlphaFoldDB" id="A0A8B6CSU7"/>
<keyword evidence="1" id="KW-0472">Membrane</keyword>
<organism evidence="2 3">
    <name type="scientific">Mytilus galloprovincialis</name>
    <name type="common">Mediterranean mussel</name>
    <dbReference type="NCBI Taxonomy" id="29158"/>
    <lineage>
        <taxon>Eukaryota</taxon>
        <taxon>Metazoa</taxon>
        <taxon>Spiralia</taxon>
        <taxon>Lophotrochozoa</taxon>
        <taxon>Mollusca</taxon>
        <taxon>Bivalvia</taxon>
        <taxon>Autobranchia</taxon>
        <taxon>Pteriomorphia</taxon>
        <taxon>Mytilida</taxon>
        <taxon>Mytiloidea</taxon>
        <taxon>Mytilidae</taxon>
        <taxon>Mytilinae</taxon>
        <taxon>Mytilus</taxon>
    </lineage>
</organism>
<keyword evidence="3" id="KW-1185">Reference proteome</keyword>
<evidence type="ECO:0000256" key="1">
    <source>
        <dbReference type="SAM" id="Phobius"/>
    </source>
</evidence>
<dbReference type="EMBL" id="UYJE01002166">
    <property type="protein sequence ID" value="VDI08367.1"/>
    <property type="molecule type" value="Genomic_DNA"/>
</dbReference>
<keyword evidence="1" id="KW-1133">Transmembrane helix</keyword>